<dbReference type="EC" id="6.1.1.6" evidence="10"/>
<keyword evidence="7 10" id="KW-0648">Protein biosynthesis</keyword>
<dbReference type="SUPFAM" id="SSF52374">
    <property type="entry name" value="Nucleotidylyl transferase"/>
    <property type="match status" value="1"/>
</dbReference>
<dbReference type="Gene3D" id="1.10.10.350">
    <property type="match status" value="1"/>
</dbReference>
<evidence type="ECO:0000256" key="7">
    <source>
        <dbReference type="ARBA" id="ARBA00022917"/>
    </source>
</evidence>
<sequence length="517" mass="59595">MHWSEKIAKRLIESHPEQRTFVCASGISPSGHIHIGNFREIVTTYFVSKALEKAGKKVRFIFSWDDFDRFRKVPVHVDPSFGQYIGRPYTQVPCPYGCHTSYAEHFEQEFEQALSAFGIRPEFIYQSKEYQSRRYAPGILQALRSRGEIYDILMSFKTGEASEAERAAFYPVSVYCGDCGKDSTTVHYFDEEQGLLTYSCKCGHHCTMSVAEAENIKLQWKIDWPMRWNLEQVLFEPGGRDHSSETGSYNVASVISEKIFENEPPMYEPYEFIRIKGSFAKMSSSSGNNYTPDDLLKVYAPENILFLFAKYQPDAEFHIGMDEDVLRNYTEFERYRKAHDSHTLTDDMDSAVELSLIYPLNDRIPSFGPIASLLPLIHFDLHLLQEIMTRNGEVVDADGLKQTAERAEYWIKHWMPQKLVTVNSSRDTALYETLETHELAWLEAFCGLLRTGGLEDEQMMTEIYAICYNEDKKTMKNNQKRLFTLIYQLVLGQETGPRIPVLIQAVGLDRLLALLDF</sequence>
<comment type="similarity">
    <text evidence="2 10">Belongs to the class-I aminoacyl-tRNA synthetase family.</text>
</comment>
<proteinExistence type="inferred from homology"/>
<accession>A0ABX3EW53</accession>
<keyword evidence="4 10" id="KW-0436">Ligase</keyword>
<dbReference type="HAMAP" id="MF_00177">
    <property type="entry name" value="Lys_tRNA_synth_class1"/>
    <property type="match status" value="1"/>
</dbReference>
<evidence type="ECO:0000256" key="5">
    <source>
        <dbReference type="ARBA" id="ARBA00022741"/>
    </source>
</evidence>
<comment type="subcellular location">
    <subcellularLocation>
        <location evidence="1 10">Cytoplasm</location>
    </subcellularLocation>
</comment>
<comment type="caution">
    <text evidence="11">The sequence shown here is derived from an EMBL/GenBank/DDBJ whole genome shotgun (WGS) entry which is preliminary data.</text>
</comment>
<dbReference type="EMBL" id="LVWI01000001">
    <property type="protein sequence ID" value="OKP91611.1"/>
    <property type="molecule type" value="Genomic_DNA"/>
</dbReference>
<dbReference type="InterPro" id="IPR042078">
    <property type="entry name" value="Lys-tRNA-ligase_SC_fold"/>
</dbReference>
<dbReference type="SUPFAM" id="SSF48163">
    <property type="entry name" value="An anticodon-binding domain of class I aminoacyl-tRNA synthetases"/>
    <property type="match status" value="1"/>
</dbReference>
<dbReference type="InterPro" id="IPR001412">
    <property type="entry name" value="aa-tRNA-synth_I_CS"/>
</dbReference>
<evidence type="ECO:0000256" key="8">
    <source>
        <dbReference type="ARBA" id="ARBA00023146"/>
    </source>
</evidence>
<dbReference type="InterPro" id="IPR020751">
    <property type="entry name" value="aa-tRNA-synth_I_codon-bd_sub2"/>
</dbReference>
<organism evidence="11 12">
    <name type="scientific">Paenibacillus helianthi</name>
    <dbReference type="NCBI Taxonomy" id="1349432"/>
    <lineage>
        <taxon>Bacteria</taxon>
        <taxon>Bacillati</taxon>
        <taxon>Bacillota</taxon>
        <taxon>Bacilli</taxon>
        <taxon>Bacillales</taxon>
        <taxon>Paenibacillaceae</taxon>
        <taxon>Paenibacillus</taxon>
    </lineage>
</organism>
<protein>
    <recommendedName>
        <fullName evidence="10">Lysine--tRNA ligase</fullName>
        <ecNumber evidence="10">6.1.1.6</ecNumber>
    </recommendedName>
    <alternativeName>
        <fullName evidence="10">Lysyl-tRNA synthetase</fullName>
        <shortName evidence="10">LysRS</shortName>
    </alternativeName>
</protein>
<dbReference type="InterPro" id="IPR002904">
    <property type="entry name" value="Lys-tRNA-ligase"/>
</dbReference>
<dbReference type="PANTHER" id="PTHR37940">
    <property type="entry name" value="LYSINE--TRNA LIGASE"/>
    <property type="match status" value="1"/>
</dbReference>
<evidence type="ECO:0000313" key="12">
    <source>
        <dbReference type="Proteomes" id="UP000186058"/>
    </source>
</evidence>
<dbReference type="NCBIfam" id="TIGR00467">
    <property type="entry name" value="lysS_arch"/>
    <property type="match status" value="1"/>
</dbReference>
<evidence type="ECO:0000256" key="2">
    <source>
        <dbReference type="ARBA" id="ARBA00005594"/>
    </source>
</evidence>
<keyword evidence="3 10" id="KW-0963">Cytoplasm</keyword>
<dbReference type="Gene3D" id="3.40.50.620">
    <property type="entry name" value="HUPs"/>
    <property type="match status" value="2"/>
</dbReference>
<keyword evidence="12" id="KW-1185">Reference proteome</keyword>
<feature type="short sequence motif" description="'HIGH' region" evidence="10">
    <location>
        <begin position="29"/>
        <end position="37"/>
    </location>
</feature>
<evidence type="ECO:0000313" key="11">
    <source>
        <dbReference type="EMBL" id="OKP91611.1"/>
    </source>
</evidence>
<dbReference type="PANTHER" id="PTHR37940:SF1">
    <property type="entry name" value="LYSINE--TRNA LIGASE"/>
    <property type="match status" value="1"/>
</dbReference>
<feature type="short sequence motif" description="'KMSKS' region" evidence="10">
    <location>
        <begin position="281"/>
        <end position="285"/>
    </location>
</feature>
<dbReference type="Pfam" id="PF01921">
    <property type="entry name" value="tRNA-synt_1f"/>
    <property type="match status" value="1"/>
</dbReference>
<dbReference type="InterPro" id="IPR014729">
    <property type="entry name" value="Rossmann-like_a/b/a_fold"/>
</dbReference>
<evidence type="ECO:0000256" key="4">
    <source>
        <dbReference type="ARBA" id="ARBA00022598"/>
    </source>
</evidence>
<dbReference type="PROSITE" id="PS00178">
    <property type="entry name" value="AA_TRNA_LIGASE_I"/>
    <property type="match status" value="1"/>
</dbReference>
<dbReference type="GO" id="GO:0016874">
    <property type="term" value="F:ligase activity"/>
    <property type="evidence" value="ECO:0007669"/>
    <property type="project" value="UniProtKB-KW"/>
</dbReference>
<dbReference type="RefSeq" id="WP_074106246.1">
    <property type="nucleotide sequence ID" value="NZ_LVWI01000001.1"/>
</dbReference>
<reference evidence="11 12" key="1">
    <citation type="submission" date="2016-03" db="EMBL/GenBank/DDBJ databases">
        <authorList>
            <person name="Sant'Anna F.H."/>
            <person name="Ambrosini A."/>
            <person name="Souza R."/>
            <person name="Bach E."/>
            <person name="Fernandes G."/>
            <person name="Balsanelli E."/>
            <person name="Baura V.A."/>
            <person name="Souza E.M."/>
            <person name="Passaglia L."/>
        </authorList>
    </citation>
    <scope>NUCLEOTIDE SEQUENCE [LARGE SCALE GENOMIC DNA]</scope>
    <source>
        <strain evidence="11 12">P26E</strain>
    </source>
</reference>
<dbReference type="Proteomes" id="UP000186058">
    <property type="component" value="Unassembled WGS sequence"/>
</dbReference>
<dbReference type="InterPro" id="IPR008925">
    <property type="entry name" value="aa_tRNA-synth_I_cd-bd_sf"/>
</dbReference>
<dbReference type="Gene3D" id="6.10.20.10">
    <property type="entry name" value="Lysine tRNA ligase, stem contact fold domain"/>
    <property type="match status" value="1"/>
</dbReference>
<keyword evidence="5 10" id="KW-0547">Nucleotide-binding</keyword>
<comment type="catalytic activity">
    <reaction evidence="9 10">
        <text>tRNA(Lys) + L-lysine + ATP = L-lysyl-tRNA(Lys) + AMP + diphosphate</text>
        <dbReference type="Rhea" id="RHEA:20792"/>
        <dbReference type="Rhea" id="RHEA-COMP:9696"/>
        <dbReference type="Rhea" id="RHEA-COMP:9697"/>
        <dbReference type="ChEBI" id="CHEBI:30616"/>
        <dbReference type="ChEBI" id="CHEBI:32551"/>
        <dbReference type="ChEBI" id="CHEBI:33019"/>
        <dbReference type="ChEBI" id="CHEBI:78442"/>
        <dbReference type="ChEBI" id="CHEBI:78529"/>
        <dbReference type="ChEBI" id="CHEBI:456215"/>
        <dbReference type="EC" id="6.1.1.6"/>
    </reaction>
</comment>
<evidence type="ECO:0000256" key="6">
    <source>
        <dbReference type="ARBA" id="ARBA00022840"/>
    </source>
</evidence>
<evidence type="ECO:0000256" key="3">
    <source>
        <dbReference type="ARBA" id="ARBA00022490"/>
    </source>
</evidence>
<evidence type="ECO:0000256" key="9">
    <source>
        <dbReference type="ARBA" id="ARBA00048573"/>
    </source>
</evidence>
<name>A0ABX3EW53_9BACL</name>
<keyword evidence="6 10" id="KW-0067">ATP-binding</keyword>
<keyword evidence="8 10" id="KW-0030">Aminoacyl-tRNA synthetase</keyword>
<comment type="caution">
    <text evidence="10">Lacks conserved residue(s) required for the propagation of feature annotation.</text>
</comment>
<evidence type="ECO:0000256" key="1">
    <source>
        <dbReference type="ARBA" id="ARBA00004496"/>
    </source>
</evidence>
<gene>
    <name evidence="10" type="primary">lysS</name>
    <name evidence="11" type="ORF">A3844_00325</name>
</gene>
<evidence type="ECO:0000256" key="10">
    <source>
        <dbReference type="HAMAP-Rule" id="MF_00177"/>
    </source>
</evidence>